<evidence type="ECO:0000313" key="4">
    <source>
        <dbReference type="Proteomes" id="UP001168146"/>
    </source>
</evidence>
<dbReference type="EMBL" id="JAUJLE010000041">
    <property type="protein sequence ID" value="KAK0999052.1"/>
    <property type="molecule type" value="Genomic_DNA"/>
</dbReference>
<keyword evidence="5" id="KW-1185">Reference proteome</keyword>
<sequence length="178" mass="19409">MSTVASARIDFLKNAADLLTVADGHGVERPQDGGTVCTACGGILIPGWPCKTIKRDEKRARRTLANRKPSPRPNVKTLKVQCSRCNAITTLQSDKPRRVSKKTSTKSISTLEITQDPKPLPLPSADVHPPKLASTAASRKTRGKKTSLQALLVASQLQQRNSQPIVKRGLDFMDFMKP</sequence>
<reference evidence="3" key="2">
    <citation type="submission" date="2023-06" db="EMBL/GenBank/DDBJ databases">
        <title>Black Yeasts Isolated from many extreme environments.</title>
        <authorList>
            <person name="Coleine C."/>
            <person name="Stajich J.E."/>
            <person name="Selbmann L."/>
        </authorList>
    </citation>
    <scope>NUCLEOTIDE SEQUENCE</scope>
    <source>
        <strain evidence="3">CCFEE 5200</strain>
    </source>
</reference>
<accession>A0AAN6FBZ1</accession>
<dbReference type="Proteomes" id="UP001175353">
    <property type="component" value="Unassembled WGS sequence"/>
</dbReference>
<reference evidence="2" key="1">
    <citation type="submission" date="2021-12" db="EMBL/GenBank/DDBJ databases">
        <title>Black yeast isolated from Biological Soil Crust.</title>
        <authorList>
            <person name="Kurbessoian T."/>
        </authorList>
    </citation>
    <scope>NUCLEOTIDE SEQUENCE</scope>
    <source>
        <strain evidence="2">CCFEE 5208</strain>
    </source>
</reference>
<comment type="caution">
    <text evidence="2">The sequence shown here is derived from an EMBL/GenBank/DDBJ whole genome shotgun (WGS) entry which is preliminary data.</text>
</comment>
<protein>
    <submittedName>
        <fullName evidence="2">Uncharacterized protein</fullName>
    </submittedName>
</protein>
<evidence type="ECO:0000313" key="5">
    <source>
        <dbReference type="Proteomes" id="UP001175353"/>
    </source>
</evidence>
<feature type="region of interest" description="Disordered" evidence="1">
    <location>
        <begin position="93"/>
        <end position="145"/>
    </location>
</feature>
<name>A0AAN6FBZ1_9PEZI</name>
<proteinExistence type="predicted"/>
<organism evidence="2 4">
    <name type="scientific">Friedmanniomyces endolithicus</name>
    <dbReference type="NCBI Taxonomy" id="329885"/>
    <lineage>
        <taxon>Eukaryota</taxon>
        <taxon>Fungi</taxon>
        <taxon>Dikarya</taxon>
        <taxon>Ascomycota</taxon>
        <taxon>Pezizomycotina</taxon>
        <taxon>Dothideomycetes</taxon>
        <taxon>Dothideomycetidae</taxon>
        <taxon>Mycosphaerellales</taxon>
        <taxon>Teratosphaeriaceae</taxon>
        <taxon>Friedmanniomyces</taxon>
    </lineage>
</organism>
<evidence type="ECO:0000313" key="2">
    <source>
        <dbReference type="EMBL" id="KAK0308623.1"/>
    </source>
</evidence>
<gene>
    <name evidence="2" type="ORF">LTR82_015562</name>
    <name evidence="3" type="ORF">LTR91_006176</name>
</gene>
<evidence type="ECO:0000256" key="1">
    <source>
        <dbReference type="SAM" id="MobiDB-lite"/>
    </source>
</evidence>
<dbReference type="AlphaFoldDB" id="A0AAN6FBZ1"/>
<evidence type="ECO:0000313" key="3">
    <source>
        <dbReference type="EMBL" id="KAK0999052.1"/>
    </source>
</evidence>
<dbReference type="EMBL" id="JASUXU010000087">
    <property type="protein sequence ID" value="KAK0308623.1"/>
    <property type="molecule type" value="Genomic_DNA"/>
</dbReference>
<dbReference type="Proteomes" id="UP001168146">
    <property type="component" value="Unassembled WGS sequence"/>
</dbReference>